<dbReference type="PROSITE" id="PS50885">
    <property type="entry name" value="HAMP"/>
    <property type="match status" value="1"/>
</dbReference>
<evidence type="ECO:0000256" key="2">
    <source>
        <dbReference type="ARBA" id="ARBA00022475"/>
    </source>
</evidence>
<dbReference type="InterPro" id="IPR050640">
    <property type="entry name" value="Bact_2-comp_sensor_kinase"/>
</dbReference>
<dbReference type="Pfam" id="PF06580">
    <property type="entry name" value="His_kinase"/>
    <property type="match status" value="1"/>
</dbReference>
<keyword evidence="5" id="KW-0472">Membrane</keyword>
<reference evidence="6 7" key="1">
    <citation type="submission" date="2018-11" db="EMBL/GenBank/DDBJ databases">
        <title>Complete genome sequence of Paenibacillus baekrokdamisoli strain KCTC 33723.</title>
        <authorList>
            <person name="Kang S.W."/>
            <person name="Lee K.C."/>
            <person name="Kim K.K."/>
            <person name="Kim J.S."/>
            <person name="Kim D.S."/>
            <person name="Ko S.H."/>
            <person name="Yang S.H."/>
            <person name="Lee J.S."/>
        </authorList>
    </citation>
    <scope>NUCLEOTIDE SEQUENCE [LARGE SCALE GENOMIC DNA]</scope>
    <source>
        <strain evidence="6 7">KCTC 33723</strain>
    </source>
</reference>
<proteinExistence type="predicted"/>
<dbReference type="InterPro" id="IPR003660">
    <property type="entry name" value="HAMP_dom"/>
</dbReference>
<dbReference type="GO" id="GO:0005886">
    <property type="term" value="C:plasma membrane"/>
    <property type="evidence" value="ECO:0007669"/>
    <property type="project" value="UniProtKB-SubCell"/>
</dbReference>
<dbReference type="SUPFAM" id="SSF55874">
    <property type="entry name" value="ATPase domain of HSP90 chaperone/DNA topoisomerase II/histidine kinase"/>
    <property type="match status" value="1"/>
</dbReference>
<dbReference type="KEGG" id="pbk:Back11_60500"/>
<dbReference type="GO" id="GO:0000155">
    <property type="term" value="F:phosphorelay sensor kinase activity"/>
    <property type="evidence" value="ECO:0007669"/>
    <property type="project" value="InterPro"/>
</dbReference>
<gene>
    <name evidence="6" type="ORF">Back11_60500</name>
</gene>
<evidence type="ECO:0000313" key="7">
    <source>
        <dbReference type="Proteomes" id="UP000275368"/>
    </source>
</evidence>
<dbReference type="CDD" id="cd06225">
    <property type="entry name" value="HAMP"/>
    <property type="match status" value="1"/>
</dbReference>
<evidence type="ECO:0000256" key="5">
    <source>
        <dbReference type="ARBA" id="ARBA00023136"/>
    </source>
</evidence>
<evidence type="ECO:0000256" key="1">
    <source>
        <dbReference type="ARBA" id="ARBA00004651"/>
    </source>
</evidence>
<evidence type="ECO:0000256" key="3">
    <source>
        <dbReference type="ARBA" id="ARBA00022553"/>
    </source>
</evidence>
<keyword evidence="2" id="KW-1003">Cell membrane</keyword>
<dbReference type="Proteomes" id="UP000275368">
    <property type="component" value="Chromosome"/>
</dbReference>
<name>A0A3G9J8M7_9BACL</name>
<sequence length="595" mass="67629">MRIIQSLKNKLIIGFIAIMLPLVVFMMINNLYAKEVVREKVSQTYRNTLDIFVKQTDSYMKEINSYLYKMAVLDSDVGILTSYPYGSDTYVLTKVRINNKINRDVGFYSIIDTIFLYHENDEIIGTVSDYGKMQKVVQDNVKDVIKAGAVSGDELSGWILWYDERVQGGYFLVTTFRVTEGFYVGAIIKLSDIVVPLGYQWADGDIGESSLYRSAGTKLLQPLSTKEPAIALTDFDLSNEAYQTVKDKVSDESYLIMSQNSTMAPMTYVVTIPEKTLLKSLLFFQKATYFVPLGFLILLMGYLFFMRGIMFKPLAEIIIGMKKISLGMLGIRLQSQGSVEFNFLANTFNQMAGQIETLKIGVYEEQLRVQKSEMKQLQAQINPHFYMNSLNIIYNFAALKDTESVKKMSLHLADYFRFIMTANRDTISLGEEINHIRNYIDIQKLRFPDKLDVEIDIPDEAFSLLIPALTIQPVVENSILHGFKNRRQIFRISIEGVQTEEGTLIIKVSDNGIGFVQEVLEDLQSNRPLSEAQSSRLGIVNVIHRLKLRYGDKAEIEFDNQANGSGAIVTFRFFHWSEMVNVKAGAEGEEGKQDV</sequence>
<evidence type="ECO:0000256" key="4">
    <source>
        <dbReference type="ARBA" id="ARBA00022679"/>
    </source>
</evidence>
<keyword evidence="7" id="KW-1185">Reference proteome</keyword>
<dbReference type="RefSeq" id="WP_125665088.1">
    <property type="nucleotide sequence ID" value="NZ_AP019308.1"/>
</dbReference>
<comment type="subcellular location">
    <subcellularLocation>
        <location evidence="1">Cell membrane</location>
        <topology evidence="1">Multi-pass membrane protein</topology>
    </subcellularLocation>
</comment>
<accession>A0A3G9J8M7</accession>
<organism evidence="6 7">
    <name type="scientific">Paenibacillus baekrokdamisoli</name>
    <dbReference type="NCBI Taxonomy" id="1712516"/>
    <lineage>
        <taxon>Bacteria</taxon>
        <taxon>Bacillati</taxon>
        <taxon>Bacillota</taxon>
        <taxon>Bacilli</taxon>
        <taxon>Bacillales</taxon>
        <taxon>Paenibacillaceae</taxon>
        <taxon>Paenibacillus</taxon>
    </lineage>
</organism>
<keyword evidence="3" id="KW-0597">Phosphoprotein</keyword>
<dbReference type="AlphaFoldDB" id="A0A3G9J8M7"/>
<protein>
    <submittedName>
        <fullName evidence="6">Uncharacterized protein</fullName>
    </submittedName>
</protein>
<dbReference type="EMBL" id="AP019308">
    <property type="protein sequence ID" value="BBH24705.1"/>
    <property type="molecule type" value="Genomic_DNA"/>
</dbReference>
<dbReference type="PANTHER" id="PTHR34220">
    <property type="entry name" value="SENSOR HISTIDINE KINASE YPDA"/>
    <property type="match status" value="1"/>
</dbReference>
<dbReference type="PANTHER" id="PTHR34220:SF7">
    <property type="entry name" value="SENSOR HISTIDINE KINASE YPDA"/>
    <property type="match status" value="1"/>
</dbReference>
<dbReference type="InterPro" id="IPR036890">
    <property type="entry name" value="HATPase_C_sf"/>
</dbReference>
<keyword evidence="4" id="KW-0808">Transferase</keyword>
<dbReference type="OrthoDB" id="759642at2"/>
<evidence type="ECO:0000313" key="6">
    <source>
        <dbReference type="EMBL" id="BBH24705.1"/>
    </source>
</evidence>
<dbReference type="Gene3D" id="3.30.565.10">
    <property type="entry name" value="Histidine kinase-like ATPase, C-terminal domain"/>
    <property type="match status" value="1"/>
</dbReference>
<dbReference type="Gene3D" id="6.10.340.10">
    <property type="match status" value="1"/>
</dbReference>
<dbReference type="InterPro" id="IPR010559">
    <property type="entry name" value="Sig_transdc_His_kin_internal"/>
</dbReference>